<evidence type="ECO:0000313" key="12">
    <source>
        <dbReference type="Proteomes" id="UP001485043"/>
    </source>
</evidence>
<evidence type="ECO:0000256" key="3">
    <source>
        <dbReference type="ARBA" id="ARBA00022448"/>
    </source>
</evidence>
<dbReference type="InterPro" id="IPR037665">
    <property type="entry name" value="Nucleoporin_S59-like"/>
</dbReference>
<dbReference type="Proteomes" id="UP001485043">
    <property type="component" value="Unassembled WGS sequence"/>
</dbReference>
<name>A0AAW1SNL5_9CHLO</name>
<proteinExistence type="inferred from homology"/>
<comment type="caution">
    <text evidence="11">The sequence shown here is derived from an EMBL/GenBank/DDBJ whole genome shotgun (WGS) entry which is preliminary data.</text>
</comment>
<keyword evidence="3" id="KW-0813">Transport</keyword>
<dbReference type="Gene3D" id="1.10.10.2360">
    <property type="match status" value="1"/>
</dbReference>
<accession>A0AAW1SNL5</accession>
<dbReference type="GO" id="GO:0006405">
    <property type="term" value="P:RNA export from nucleus"/>
    <property type="evidence" value="ECO:0007669"/>
    <property type="project" value="TreeGrafter"/>
</dbReference>
<feature type="region of interest" description="Disordered" evidence="9">
    <location>
        <begin position="724"/>
        <end position="816"/>
    </location>
</feature>
<keyword evidence="8" id="KW-0539">Nucleus</keyword>
<feature type="compositionally biased region" description="Low complexity" evidence="9">
    <location>
        <begin position="544"/>
        <end position="553"/>
    </location>
</feature>
<dbReference type="FunFam" id="1.10.10.2360:FF:000001">
    <property type="entry name" value="Nuclear pore complex protein Nup98-Nup96"/>
    <property type="match status" value="1"/>
</dbReference>
<evidence type="ECO:0000256" key="9">
    <source>
        <dbReference type="SAM" id="MobiDB-lite"/>
    </source>
</evidence>
<evidence type="ECO:0000259" key="10">
    <source>
        <dbReference type="PROSITE" id="PS51434"/>
    </source>
</evidence>
<dbReference type="GO" id="GO:0044614">
    <property type="term" value="C:nuclear pore cytoplasmic filaments"/>
    <property type="evidence" value="ECO:0007669"/>
    <property type="project" value="TreeGrafter"/>
</dbReference>
<feature type="compositionally biased region" description="Low complexity" evidence="9">
    <location>
        <begin position="578"/>
        <end position="592"/>
    </location>
</feature>
<dbReference type="GO" id="GO:0003723">
    <property type="term" value="F:RNA binding"/>
    <property type="evidence" value="ECO:0007669"/>
    <property type="project" value="TreeGrafter"/>
</dbReference>
<evidence type="ECO:0000256" key="7">
    <source>
        <dbReference type="ARBA" id="ARBA00023132"/>
    </source>
</evidence>
<feature type="region of interest" description="Disordered" evidence="9">
    <location>
        <begin position="1"/>
        <end position="46"/>
    </location>
</feature>
<keyword evidence="6" id="KW-0811">Translocation</keyword>
<evidence type="ECO:0000256" key="6">
    <source>
        <dbReference type="ARBA" id="ARBA00023010"/>
    </source>
</evidence>
<dbReference type="GO" id="GO:0034398">
    <property type="term" value="P:telomere tethering at nuclear periphery"/>
    <property type="evidence" value="ECO:0007669"/>
    <property type="project" value="TreeGrafter"/>
</dbReference>
<feature type="compositionally biased region" description="Polar residues" evidence="9">
    <location>
        <begin position="805"/>
        <end position="816"/>
    </location>
</feature>
<feature type="compositionally biased region" description="Low complexity" evidence="9">
    <location>
        <begin position="644"/>
        <end position="684"/>
    </location>
</feature>
<keyword evidence="5" id="KW-0653">Protein transport</keyword>
<dbReference type="InterPro" id="IPR024945">
    <property type="entry name" value="Spt5_C_dom"/>
</dbReference>
<dbReference type="PROSITE" id="PS51434">
    <property type="entry name" value="NUP_C"/>
    <property type="match status" value="1"/>
</dbReference>
<evidence type="ECO:0000256" key="4">
    <source>
        <dbReference type="ARBA" id="ARBA00022816"/>
    </source>
</evidence>
<evidence type="ECO:0000256" key="8">
    <source>
        <dbReference type="ARBA" id="ARBA00023242"/>
    </source>
</evidence>
<keyword evidence="12" id="KW-1185">Reference proteome</keyword>
<feature type="compositionally biased region" description="Low complexity" evidence="9">
    <location>
        <begin position="176"/>
        <end position="185"/>
    </location>
</feature>
<dbReference type="InterPro" id="IPR036903">
    <property type="entry name" value="Nup98_auto-Pept-S59_dom_sf"/>
</dbReference>
<dbReference type="GO" id="GO:0017056">
    <property type="term" value="F:structural constituent of nuclear pore"/>
    <property type="evidence" value="ECO:0007669"/>
    <property type="project" value="InterPro"/>
</dbReference>
<dbReference type="EMBL" id="JALJOV010001427">
    <property type="protein sequence ID" value="KAK9848024.1"/>
    <property type="molecule type" value="Genomic_DNA"/>
</dbReference>
<sequence length="1075" mass="107218">MSFGGFGFGQSQASQSPFGAAASSPLRPAGSPFGQPASPFGASTGTGLFGSQTPNAFGASTPAFGASAPAFGAASTPAFGAASTPAFGGGGSFGFGSPSSNPFGASQPAFGAASTPAFGQASTPAFGASSAPAFGASAFGAGGSTFGTPASTPSFGAASAPAFGATPGAFGGFGQSGMAFGGAQQPQPAPRGTRSVPFQKTLETEQPGAAATSKSSPNNYFCSISAMPVYQTKSPEELRFEDYADGCKGLGTGGAQGFGQAGSSPFGTPAAGPSPFGAPASQPAFGMGASTPAFGASTPAFGQSSSAFGNLGFGQQSAPAFGMSTPAFGASTPAFGAASTPSPFGASSTPAFGQGGAFGTSTFGSSTPAFGAQSGSAPFGQQSSSAFGGGAFGNFGASSAAAFGQSSTPAFGGGLFGSQQSSPGGLFGSTPSFGQQGAVPSFGFGSTPPQSSPSPFGAQPAGSSPFGGGSSPFGSNLFGQQQAGAGQSKPFSFAPSSGGMFGQASAPSLFGQSPPGGNLFGSTPSGGGLFGQSTPAGGGGGMFGSSPAPFSGGNMFGPQSQPAPFMGGSLFGGGAFGGQQQPQQQPQQQQQQNALALMQAPGINTSPYGSMPAAPAVGGPGSVPDARGGIAQRPVAPITAPRIPALLTPRSSTPTSRLSGSRQRQGSRPSAAMLGRASGASGAGHHTPPKPLFFGSTGIDSNAEAAPPSDAGIFIARDNPRRFFVRDPLPSTQSAQTNSALPGMGENGHAGHGHPDNHEPAPQHQPKTSPKPQQQAASSGGQRSPAAQNGARASEVLEEAPDNGFSPQSSSKAAKQLSDAQISALLPRMEQEDYFMDPSATQLAAMARTDPQSLMRVANFTIGRQRMGQIRWLDPVDVRGLDVDATVRLSKDTVEVYLDEASKPLEGEGLNTPAEVELHRVHRLDKATGKPTTDPEQQKKFTRRLMKTTAEQQAQFLSYDPGTGVWRFRVEHFSRYGLMVSDSDEEADEMPVRRLTAEAKGKAAMYPVAKPAQAPRPRRGFTLQLSESDDDVAILEGAGATSPTSGIAMIADRPGHAMSAVSSVVLDGGVDEGKL</sequence>
<feature type="compositionally biased region" description="Polar residues" evidence="9">
    <location>
        <begin position="730"/>
        <end position="740"/>
    </location>
</feature>
<dbReference type="InterPro" id="IPR007230">
    <property type="entry name" value="Nup98_auto-Pept-S59_dom"/>
</dbReference>
<evidence type="ECO:0000256" key="1">
    <source>
        <dbReference type="ARBA" id="ARBA00004567"/>
    </source>
</evidence>
<keyword evidence="7" id="KW-0906">Nuclear pore complex</keyword>
<feature type="compositionally biased region" description="Gly residues" evidence="9">
    <location>
        <begin position="524"/>
        <end position="543"/>
    </location>
</feature>
<evidence type="ECO:0000256" key="5">
    <source>
        <dbReference type="ARBA" id="ARBA00022927"/>
    </source>
</evidence>
<dbReference type="GO" id="GO:0008139">
    <property type="term" value="F:nuclear localization sequence binding"/>
    <property type="evidence" value="ECO:0007669"/>
    <property type="project" value="TreeGrafter"/>
</dbReference>
<organism evidence="11 12">
    <name type="scientific">Apatococcus fuscideae</name>
    <dbReference type="NCBI Taxonomy" id="2026836"/>
    <lineage>
        <taxon>Eukaryota</taxon>
        <taxon>Viridiplantae</taxon>
        <taxon>Chlorophyta</taxon>
        <taxon>core chlorophytes</taxon>
        <taxon>Trebouxiophyceae</taxon>
        <taxon>Chlorellales</taxon>
        <taxon>Chlorellaceae</taxon>
        <taxon>Apatococcus</taxon>
    </lineage>
</organism>
<feature type="domain" description="Peptidase S59" evidence="10">
    <location>
        <begin position="831"/>
        <end position="973"/>
    </location>
</feature>
<dbReference type="PANTHER" id="PTHR23198:SF6">
    <property type="entry name" value="NUCLEAR PORE COMPLEX PROTEIN NUP98-NUP96"/>
    <property type="match status" value="1"/>
</dbReference>
<dbReference type="GO" id="GO:0006606">
    <property type="term" value="P:protein import into nucleus"/>
    <property type="evidence" value="ECO:0007669"/>
    <property type="project" value="TreeGrafter"/>
</dbReference>
<evidence type="ECO:0000313" key="11">
    <source>
        <dbReference type="EMBL" id="KAK9848024.1"/>
    </source>
</evidence>
<feature type="region of interest" description="Disordered" evidence="9">
    <location>
        <begin position="176"/>
        <end position="195"/>
    </location>
</feature>
<dbReference type="GO" id="GO:0000973">
    <property type="term" value="P:post-transcriptional tethering of RNA polymerase II gene DNA at nuclear periphery"/>
    <property type="evidence" value="ECO:0007669"/>
    <property type="project" value="TreeGrafter"/>
</dbReference>
<evidence type="ECO:0000256" key="2">
    <source>
        <dbReference type="ARBA" id="ARBA00008926"/>
    </source>
</evidence>
<dbReference type="AlphaFoldDB" id="A0AAW1SNL5"/>
<dbReference type="Gene3D" id="3.30.1610.10">
    <property type="entry name" value="Peptidase S59, nucleoporin"/>
    <property type="match status" value="1"/>
</dbReference>
<reference evidence="11 12" key="1">
    <citation type="journal article" date="2024" name="Nat. Commun.">
        <title>Phylogenomics reveals the evolutionary origins of lichenization in chlorophyte algae.</title>
        <authorList>
            <person name="Puginier C."/>
            <person name="Libourel C."/>
            <person name="Otte J."/>
            <person name="Skaloud P."/>
            <person name="Haon M."/>
            <person name="Grisel S."/>
            <person name="Petersen M."/>
            <person name="Berrin J.G."/>
            <person name="Delaux P.M."/>
            <person name="Dal Grande F."/>
            <person name="Keller J."/>
        </authorList>
    </citation>
    <scope>NUCLEOTIDE SEQUENCE [LARGE SCALE GENOMIC DNA]</scope>
    <source>
        <strain evidence="11 12">SAG 2523</strain>
    </source>
</reference>
<feature type="compositionally biased region" description="Low complexity" evidence="9">
    <location>
        <begin position="9"/>
        <end position="25"/>
    </location>
</feature>
<gene>
    <name evidence="11" type="ORF">WJX84_001435</name>
</gene>
<comment type="similarity">
    <text evidence="2">Belongs to the nucleoporin GLFG family.</text>
</comment>
<keyword evidence="4" id="KW-0509">mRNA transport</keyword>
<dbReference type="GO" id="GO:0051028">
    <property type="term" value="P:mRNA transport"/>
    <property type="evidence" value="ECO:0007669"/>
    <property type="project" value="UniProtKB-KW"/>
</dbReference>
<feature type="region of interest" description="Disordered" evidence="9">
    <location>
        <begin position="437"/>
        <end position="705"/>
    </location>
</feature>
<dbReference type="SMART" id="SM01104">
    <property type="entry name" value="CTD"/>
    <property type="match status" value="2"/>
</dbReference>
<dbReference type="SUPFAM" id="SSF82215">
    <property type="entry name" value="C-terminal autoproteolytic domain of nucleoporin nup98"/>
    <property type="match status" value="1"/>
</dbReference>
<feature type="compositionally biased region" description="Low complexity" evidence="9">
    <location>
        <begin position="772"/>
        <end position="788"/>
    </location>
</feature>
<comment type="subcellular location">
    <subcellularLocation>
        <location evidence="1">Nucleus</location>
        <location evidence="1">Nuclear pore complex</location>
    </subcellularLocation>
</comment>
<protein>
    <recommendedName>
        <fullName evidence="10">Peptidase S59 domain-containing protein</fullName>
    </recommendedName>
</protein>
<dbReference type="PANTHER" id="PTHR23198">
    <property type="entry name" value="NUCLEOPORIN"/>
    <property type="match status" value="1"/>
</dbReference>
<dbReference type="Pfam" id="PF04096">
    <property type="entry name" value="Nucleoporin2"/>
    <property type="match status" value="1"/>
</dbReference>